<feature type="compositionally biased region" description="Polar residues" evidence="1">
    <location>
        <begin position="350"/>
        <end position="363"/>
    </location>
</feature>
<sequence>MTRTMIDAHTITPFTLGQPIQVRPSSPSANSDGETSPTRLRLGLHSLRLSLDGLIPRTPKKSKLLRRPLVDLKLSHSSFLQSSISDDRTGTTLYRTEADGRTTSVLRSDAFLGGNDVAKIRWPDCWRKGNGKARISDILVEMGDGSEFCSTPSSLTARKFTVPDFPGNFKWKRVGACYQCTVSTSKAPVAILEPNTLSCTPHIRVYDPIFPNDSHHPRFSGVPIVLLDHLLVSSLLLLAGARDWMTVRSSPSPSPSRPVSLRSSREALAPHWHQRSTLHLVPDAVCDSPSESPRSSLFYGSTHPSSGSLSSISSTGSSDVDSDSAEVGSCYEDTSSSLEPLPLSPTSYSDVSPTSAASYSLARSRTYPPGPCFTPSQLPPRHTPLRRSLSGPNIAARERPGPSTSYPTRSHANTRPPAPSGPRSRRSPPIPHRLDTDCDTAASLSSLMVDSPISVELGSASDPQEDEDSRRSSRKLAHEHRHSAVESRRPRTADSTLSTSSSRSASSDAGPIETSIVLQTTSLHVVANELDVPETDEPPPPAYDAIDFSLPELNCGIPSVTISPPT</sequence>
<name>A0A067PPV2_9AGAM</name>
<feature type="region of interest" description="Disordered" evidence="1">
    <location>
        <begin position="18"/>
        <end position="37"/>
    </location>
</feature>
<dbReference type="InParanoid" id="A0A067PPV2"/>
<feature type="compositionally biased region" description="Low complexity" evidence="1">
    <location>
        <begin position="493"/>
        <end position="509"/>
    </location>
</feature>
<gene>
    <name evidence="2" type="ORF">JAAARDRAFT_195648</name>
</gene>
<dbReference type="AlphaFoldDB" id="A0A067PPV2"/>
<accession>A0A067PPV2</accession>
<dbReference type="HOGENOM" id="CLU_481515_0_0_1"/>
<feature type="compositionally biased region" description="Polar residues" evidence="1">
    <location>
        <begin position="23"/>
        <end position="37"/>
    </location>
</feature>
<dbReference type="EMBL" id="KL197724">
    <property type="protein sequence ID" value="KDQ55835.1"/>
    <property type="molecule type" value="Genomic_DNA"/>
</dbReference>
<protein>
    <submittedName>
        <fullName evidence="2">Uncharacterized protein</fullName>
    </submittedName>
</protein>
<dbReference type="Proteomes" id="UP000027265">
    <property type="component" value="Unassembled WGS sequence"/>
</dbReference>
<feature type="compositionally biased region" description="Low complexity" evidence="1">
    <location>
        <begin position="300"/>
        <end position="319"/>
    </location>
</feature>
<feature type="compositionally biased region" description="Pro residues" evidence="1">
    <location>
        <begin position="368"/>
        <end position="382"/>
    </location>
</feature>
<feature type="compositionally biased region" description="Low complexity" evidence="1">
    <location>
        <begin position="335"/>
        <end position="349"/>
    </location>
</feature>
<reference evidence="3" key="1">
    <citation type="journal article" date="2014" name="Proc. Natl. Acad. Sci. U.S.A.">
        <title>Extensive sampling of basidiomycete genomes demonstrates inadequacy of the white-rot/brown-rot paradigm for wood decay fungi.</title>
        <authorList>
            <person name="Riley R."/>
            <person name="Salamov A.A."/>
            <person name="Brown D.W."/>
            <person name="Nagy L.G."/>
            <person name="Floudas D."/>
            <person name="Held B.W."/>
            <person name="Levasseur A."/>
            <person name="Lombard V."/>
            <person name="Morin E."/>
            <person name="Otillar R."/>
            <person name="Lindquist E.A."/>
            <person name="Sun H."/>
            <person name="LaButti K.M."/>
            <person name="Schmutz J."/>
            <person name="Jabbour D."/>
            <person name="Luo H."/>
            <person name="Baker S.E."/>
            <person name="Pisabarro A.G."/>
            <person name="Walton J.D."/>
            <person name="Blanchette R.A."/>
            <person name="Henrissat B."/>
            <person name="Martin F."/>
            <person name="Cullen D."/>
            <person name="Hibbett D.S."/>
            <person name="Grigoriev I.V."/>
        </authorList>
    </citation>
    <scope>NUCLEOTIDE SEQUENCE [LARGE SCALE GENOMIC DNA]</scope>
    <source>
        <strain evidence="3">MUCL 33604</strain>
    </source>
</reference>
<evidence type="ECO:0000313" key="3">
    <source>
        <dbReference type="Proteomes" id="UP000027265"/>
    </source>
</evidence>
<feature type="region of interest" description="Disordered" evidence="1">
    <location>
        <begin position="455"/>
        <end position="512"/>
    </location>
</feature>
<feature type="compositionally biased region" description="Basic and acidic residues" evidence="1">
    <location>
        <begin position="482"/>
        <end position="492"/>
    </location>
</feature>
<proteinExistence type="predicted"/>
<feature type="compositionally biased region" description="Basic residues" evidence="1">
    <location>
        <begin position="472"/>
        <end position="481"/>
    </location>
</feature>
<dbReference type="OrthoDB" id="3270497at2759"/>
<feature type="region of interest" description="Disordered" evidence="1">
    <location>
        <begin position="292"/>
        <end position="437"/>
    </location>
</feature>
<organism evidence="2 3">
    <name type="scientific">Jaapia argillacea MUCL 33604</name>
    <dbReference type="NCBI Taxonomy" id="933084"/>
    <lineage>
        <taxon>Eukaryota</taxon>
        <taxon>Fungi</taxon>
        <taxon>Dikarya</taxon>
        <taxon>Basidiomycota</taxon>
        <taxon>Agaricomycotina</taxon>
        <taxon>Agaricomycetes</taxon>
        <taxon>Agaricomycetidae</taxon>
        <taxon>Jaapiales</taxon>
        <taxon>Jaapiaceae</taxon>
        <taxon>Jaapia</taxon>
    </lineage>
</organism>
<evidence type="ECO:0000313" key="2">
    <source>
        <dbReference type="EMBL" id="KDQ55835.1"/>
    </source>
</evidence>
<feature type="compositionally biased region" description="Polar residues" evidence="1">
    <location>
        <begin position="402"/>
        <end position="413"/>
    </location>
</feature>
<keyword evidence="3" id="KW-1185">Reference proteome</keyword>
<evidence type="ECO:0000256" key="1">
    <source>
        <dbReference type="SAM" id="MobiDB-lite"/>
    </source>
</evidence>